<dbReference type="RefSeq" id="WP_006979358.1">
    <property type="nucleotide sequence ID" value="NZ_ABVL01000005.1"/>
</dbReference>
<evidence type="ECO:0000313" key="3">
    <source>
        <dbReference type="Proteomes" id="UP000005824"/>
    </source>
</evidence>
<reference evidence="2 3" key="1">
    <citation type="journal article" date="2011" name="J. Bacteriol.">
        <title>Genome sequence of Chthoniobacter flavus Ellin428, an aerobic heterotrophic soil bacterium.</title>
        <authorList>
            <person name="Kant R."/>
            <person name="van Passel M.W."/>
            <person name="Palva A."/>
            <person name="Lucas S."/>
            <person name="Lapidus A."/>
            <person name="Glavina Del Rio T."/>
            <person name="Dalin E."/>
            <person name="Tice H."/>
            <person name="Bruce D."/>
            <person name="Goodwin L."/>
            <person name="Pitluck S."/>
            <person name="Larimer F.W."/>
            <person name="Land M.L."/>
            <person name="Hauser L."/>
            <person name="Sangwan P."/>
            <person name="de Vos W.M."/>
            <person name="Janssen P.H."/>
            <person name="Smidt H."/>
        </authorList>
    </citation>
    <scope>NUCLEOTIDE SEQUENCE [LARGE SCALE GENOMIC DNA]</scope>
    <source>
        <strain evidence="2 3">Ellin428</strain>
    </source>
</reference>
<evidence type="ECO:0000256" key="1">
    <source>
        <dbReference type="SAM" id="Phobius"/>
    </source>
</evidence>
<keyword evidence="1" id="KW-1133">Transmembrane helix</keyword>
<dbReference type="STRING" id="497964.CfE428DRAFT_2033"/>
<evidence type="ECO:0000313" key="2">
    <source>
        <dbReference type="EMBL" id="EDY20109.1"/>
    </source>
</evidence>
<accession>B4CZE5</accession>
<dbReference type="Proteomes" id="UP000005824">
    <property type="component" value="Unassembled WGS sequence"/>
</dbReference>
<feature type="transmembrane region" description="Helical" evidence="1">
    <location>
        <begin position="49"/>
        <end position="66"/>
    </location>
</feature>
<dbReference type="InParanoid" id="B4CZE5"/>
<keyword evidence="1" id="KW-0812">Transmembrane</keyword>
<proteinExistence type="predicted"/>
<protein>
    <submittedName>
        <fullName evidence="2">Uncharacterized protein</fullName>
    </submittedName>
</protein>
<dbReference type="AlphaFoldDB" id="B4CZE5"/>
<feature type="transmembrane region" description="Helical" evidence="1">
    <location>
        <begin position="7"/>
        <end position="29"/>
    </location>
</feature>
<keyword evidence="3" id="KW-1185">Reference proteome</keyword>
<gene>
    <name evidence="2" type="ORF">CfE428DRAFT_2033</name>
</gene>
<sequence precursor="true">MKDIAKIFAYLVAVIVLGALLAPPLYWGAQWLIGHGVLTSLAAFKFQKYFDRACMIAALALLWPTVKSLQVKGWRDLGLEPDARWGRHLVIGFVIAALAVEGHGHRLHSV</sequence>
<organism evidence="2 3">
    <name type="scientific">Chthoniobacter flavus Ellin428</name>
    <dbReference type="NCBI Taxonomy" id="497964"/>
    <lineage>
        <taxon>Bacteria</taxon>
        <taxon>Pseudomonadati</taxon>
        <taxon>Verrucomicrobiota</taxon>
        <taxon>Spartobacteria</taxon>
        <taxon>Chthoniobacterales</taxon>
        <taxon>Chthoniobacteraceae</taxon>
        <taxon>Chthoniobacter</taxon>
    </lineage>
</organism>
<keyword evidence="1" id="KW-0472">Membrane</keyword>
<comment type="caution">
    <text evidence="2">The sequence shown here is derived from an EMBL/GenBank/DDBJ whole genome shotgun (WGS) entry which is preliminary data.</text>
</comment>
<dbReference type="EMBL" id="ABVL01000005">
    <property type="protein sequence ID" value="EDY20109.1"/>
    <property type="molecule type" value="Genomic_DNA"/>
</dbReference>
<name>B4CZE5_9BACT</name>